<feature type="chain" id="PRO_5044879446" description="GDSL esterase/lipase 7" evidence="8">
    <location>
        <begin position="24"/>
        <end position="363"/>
    </location>
</feature>
<name>A0ABD3A4G6_9GENT</name>
<feature type="signal peptide" evidence="8">
    <location>
        <begin position="1"/>
        <end position="23"/>
    </location>
</feature>
<dbReference type="Pfam" id="PF00657">
    <property type="entry name" value="Lipase_GDSL"/>
    <property type="match status" value="1"/>
</dbReference>
<organism evidence="9 10">
    <name type="scientific">Cinchona calisaya</name>
    <dbReference type="NCBI Taxonomy" id="153742"/>
    <lineage>
        <taxon>Eukaryota</taxon>
        <taxon>Viridiplantae</taxon>
        <taxon>Streptophyta</taxon>
        <taxon>Embryophyta</taxon>
        <taxon>Tracheophyta</taxon>
        <taxon>Spermatophyta</taxon>
        <taxon>Magnoliopsida</taxon>
        <taxon>eudicotyledons</taxon>
        <taxon>Gunneridae</taxon>
        <taxon>Pentapetalae</taxon>
        <taxon>asterids</taxon>
        <taxon>lamiids</taxon>
        <taxon>Gentianales</taxon>
        <taxon>Rubiaceae</taxon>
        <taxon>Cinchonoideae</taxon>
        <taxon>Cinchoneae</taxon>
        <taxon>Cinchona</taxon>
    </lineage>
</organism>
<dbReference type="InterPro" id="IPR035669">
    <property type="entry name" value="SGNH_plant_lipase-like"/>
</dbReference>
<evidence type="ECO:0000256" key="4">
    <source>
        <dbReference type="ARBA" id="ARBA00022729"/>
    </source>
</evidence>
<dbReference type="Gene3D" id="3.40.50.1110">
    <property type="entry name" value="SGNH hydrolase"/>
    <property type="match status" value="1"/>
</dbReference>
<dbReference type="GO" id="GO:0016042">
    <property type="term" value="P:lipid catabolic process"/>
    <property type="evidence" value="ECO:0007669"/>
    <property type="project" value="UniProtKB-KW"/>
</dbReference>
<protein>
    <recommendedName>
        <fullName evidence="11">GDSL esterase/lipase 7</fullName>
    </recommendedName>
</protein>
<evidence type="ECO:0000313" key="10">
    <source>
        <dbReference type="Proteomes" id="UP001630127"/>
    </source>
</evidence>
<evidence type="ECO:0008006" key="11">
    <source>
        <dbReference type="Google" id="ProtNLM"/>
    </source>
</evidence>
<keyword evidence="6" id="KW-0442">Lipid degradation</keyword>
<keyword evidence="5" id="KW-0378">Hydrolase</keyword>
<dbReference type="AlphaFoldDB" id="A0ABD3A4G6"/>
<sequence>MQLLYLILFIVLFPADHIPSVKSHSDPPPPALYVLGDSLVDSGNNNLLPTLAKANYFPYGVNFARGPTGRFTNGRTIVDFIAEFLGLPYTPPYLSLRGLPQTQHRGMNYASGSCGILHETGKYIGHCLSLADQVDLLQMTIQFELPKYYQSAEKLSSDLSRSIFVVSIGSNDYIMNYLQPFYDTRARYSPQSFAQLLVSNLSLQLQRIYQMGARKILVFEVGPIGCIPSITRKFQHNGQCVEEINQMALIYNDHLITMLKSLRSKLPASQFILGRVHGLAYDAIKNPSTYGLQDTSNPCCKTWANGTSACILNLLPCRDTQKHFFWDGFHLTEAVYKVVGERCINDSSICTPNSIKELVEHRH</sequence>
<evidence type="ECO:0000256" key="1">
    <source>
        <dbReference type="ARBA" id="ARBA00004613"/>
    </source>
</evidence>
<keyword evidence="7" id="KW-0443">Lipid metabolism</keyword>
<reference evidence="9 10" key="1">
    <citation type="submission" date="2024-11" db="EMBL/GenBank/DDBJ databases">
        <title>A near-complete genome assembly of Cinchona calisaya.</title>
        <authorList>
            <person name="Lian D.C."/>
            <person name="Zhao X.W."/>
            <person name="Wei L."/>
        </authorList>
    </citation>
    <scope>NUCLEOTIDE SEQUENCE [LARGE SCALE GENOMIC DNA]</scope>
    <source>
        <tissue evidence="9">Nenye</tissue>
    </source>
</reference>
<keyword evidence="3" id="KW-0964">Secreted</keyword>
<dbReference type="PANTHER" id="PTHR45650">
    <property type="entry name" value="GDSL-LIKE LIPASE/ACYLHYDROLASE-RELATED"/>
    <property type="match status" value="1"/>
</dbReference>
<dbReference type="EMBL" id="JBJUIK010000005">
    <property type="protein sequence ID" value="KAL3526640.1"/>
    <property type="molecule type" value="Genomic_DNA"/>
</dbReference>
<accession>A0ABD3A4G6</accession>
<comment type="subcellular location">
    <subcellularLocation>
        <location evidence="1">Secreted</location>
    </subcellularLocation>
</comment>
<proteinExistence type="inferred from homology"/>
<dbReference type="CDD" id="cd01837">
    <property type="entry name" value="SGNH_plant_lipase_like"/>
    <property type="match status" value="1"/>
</dbReference>
<gene>
    <name evidence="9" type="ORF">ACH5RR_011296</name>
</gene>
<dbReference type="PANTHER" id="PTHR45650:SF14">
    <property type="entry name" value="GDSL ESTERASE_LIPASE 7-LIKE"/>
    <property type="match status" value="1"/>
</dbReference>
<evidence type="ECO:0000256" key="6">
    <source>
        <dbReference type="ARBA" id="ARBA00022963"/>
    </source>
</evidence>
<keyword evidence="4 8" id="KW-0732">Signal</keyword>
<evidence type="ECO:0000256" key="5">
    <source>
        <dbReference type="ARBA" id="ARBA00022801"/>
    </source>
</evidence>
<dbReference type="InterPro" id="IPR036514">
    <property type="entry name" value="SGNH_hydro_sf"/>
</dbReference>
<comment type="caution">
    <text evidence="9">The sequence shown here is derived from an EMBL/GenBank/DDBJ whole genome shotgun (WGS) entry which is preliminary data.</text>
</comment>
<comment type="similarity">
    <text evidence="2">Belongs to the 'GDSL' lipolytic enzyme family.</text>
</comment>
<evidence type="ECO:0000256" key="2">
    <source>
        <dbReference type="ARBA" id="ARBA00008668"/>
    </source>
</evidence>
<evidence type="ECO:0000313" key="9">
    <source>
        <dbReference type="EMBL" id="KAL3526640.1"/>
    </source>
</evidence>
<dbReference type="InterPro" id="IPR001087">
    <property type="entry name" value="GDSL"/>
</dbReference>
<evidence type="ECO:0000256" key="3">
    <source>
        <dbReference type="ARBA" id="ARBA00022525"/>
    </source>
</evidence>
<dbReference type="GO" id="GO:0016787">
    <property type="term" value="F:hydrolase activity"/>
    <property type="evidence" value="ECO:0007669"/>
    <property type="project" value="UniProtKB-KW"/>
</dbReference>
<dbReference type="SUPFAM" id="SSF52266">
    <property type="entry name" value="SGNH hydrolase"/>
    <property type="match status" value="1"/>
</dbReference>
<dbReference type="Proteomes" id="UP001630127">
    <property type="component" value="Unassembled WGS sequence"/>
</dbReference>
<evidence type="ECO:0000256" key="8">
    <source>
        <dbReference type="SAM" id="SignalP"/>
    </source>
</evidence>
<dbReference type="GO" id="GO:0005576">
    <property type="term" value="C:extracellular region"/>
    <property type="evidence" value="ECO:0007669"/>
    <property type="project" value="UniProtKB-SubCell"/>
</dbReference>
<keyword evidence="10" id="KW-1185">Reference proteome</keyword>
<evidence type="ECO:0000256" key="7">
    <source>
        <dbReference type="ARBA" id="ARBA00023098"/>
    </source>
</evidence>
<dbReference type="InterPro" id="IPR051238">
    <property type="entry name" value="GDSL_esterase/lipase"/>
</dbReference>